<keyword evidence="3" id="KW-1185">Reference proteome</keyword>
<evidence type="ECO:0000313" key="3">
    <source>
        <dbReference type="Proteomes" id="UP000271974"/>
    </source>
</evidence>
<reference evidence="2 3" key="1">
    <citation type="submission" date="2019-01" db="EMBL/GenBank/DDBJ databases">
        <title>A draft genome assembly of the solar-powered sea slug Elysia chlorotica.</title>
        <authorList>
            <person name="Cai H."/>
            <person name="Li Q."/>
            <person name="Fang X."/>
            <person name="Li J."/>
            <person name="Curtis N.E."/>
            <person name="Altenburger A."/>
            <person name="Shibata T."/>
            <person name="Feng M."/>
            <person name="Maeda T."/>
            <person name="Schwartz J.A."/>
            <person name="Shigenobu S."/>
            <person name="Lundholm N."/>
            <person name="Nishiyama T."/>
            <person name="Yang H."/>
            <person name="Hasebe M."/>
            <person name="Li S."/>
            <person name="Pierce S.K."/>
            <person name="Wang J."/>
        </authorList>
    </citation>
    <scope>NUCLEOTIDE SEQUENCE [LARGE SCALE GENOMIC DNA]</scope>
    <source>
        <strain evidence="2">EC2010</strain>
        <tissue evidence="2">Whole organism of an adult</tissue>
    </source>
</reference>
<proteinExistence type="predicted"/>
<organism evidence="2 3">
    <name type="scientific">Elysia chlorotica</name>
    <name type="common">Eastern emerald elysia</name>
    <name type="synonym">Sea slug</name>
    <dbReference type="NCBI Taxonomy" id="188477"/>
    <lineage>
        <taxon>Eukaryota</taxon>
        <taxon>Metazoa</taxon>
        <taxon>Spiralia</taxon>
        <taxon>Lophotrochozoa</taxon>
        <taxon>Mollusca</taxon>
        <taxon>Gastropoda</taxon>
        <taxon>Heterobranchia</taxon>
        <taxon>Euthyneura</taxon>
        <taxon>Panpulmonata</taxon>
        <taxon>Sacoglossa</taxon>
        <taxon>Placobranchoidea</taxon>
        <taxon>Plakobranchidae</taxon>
        <taxon>Elysia</taxon>
    </lineage>
</organism>
<comment type="caution">
    <text evidence="2">The sequence shown here is derived from an EMBL/GenBank/DDBJ whole genome shotgun (WGS) entry which is preliminary data.</text>
</comment>
<feature type="region of interest" description="Disordered" evidence="1">
    <location>
        <begin position="73"/>
        <end position="100"/>
    </location>
</feature>
<feature type="non-terminal residue" evidence="2">
    <location>
        <position position="1"/>
    </location>
</feature>
<evidence type="ECO:0000256" key="1">
    <source>
        <dbReference type="SAM" id="MobiDB-lite"/>
    </source>
</evidence>
<feature type="compositionally biased region" description="Polar residues" evidence="1">
    <location>
        <begin position="85"/>
        <end position="100"/>
    </location>
</feature>
<sequence length="121" mass="13426">EVRQFVHGPQRSVRIVVVRVKLGGFLRRGEGGFRPAVLPGGPVDLGRRKPPSLTRTTTIRTDLCGPCTNCRTSSSPTPRPCRLDTSATATRSRESGNFLSSRYSTRSDLHDCKHHYSLQIH</sequence>
<name>A0A433U084_ELYCH</name>
<dbReference type="AlphaFoldDB" id="A0A433U084"/>
<gene>
    <name evidence="2" type="ORF">EGW08_005052</name>
</gene>
<protein>
    <submittedName>
        <fullName evidence="2">Uncharacterized protein</fullName>
    </submittedName>
</protein>
<accession>A0A433U084</accession>
<evidence type="ECO:0000313" key="2">
    <source>
        <dbReference type="EMBL" id="RUS87212.1"/>
    </source>
</evidence>
<dbReference type="Proteomes" id="UP000271974">
    <property type="component" value="Unassembled WGS sequence"/>
</dbReference>
<dbReference type="EMBL" id="RQTK01000117">
    <property type="protein sequence ID" value="RUS87212.1"/>
    <property type="molecule type" value="Genomic_DNA"/>
</dbReference>